<dbReference type="EMBL" id="BTSY01000001">
    <property type="protein sequence ID" value="GMT10189.1"/>
    <property type="molecule type" value="Genomic_DNA"/>
</dbReference>
<feature type="non-terminal residue" evidence="1">
    <location>
        <position position="1"/>
    </location>
</feature>
<dbReference type="AlphaFoldDB" id="A0AAV5USX1"/>
<dbReference type="Proteomes" id="UP001432322">
    <property type="component" value="Unassembled WGS sequence"/>
</dbReference>
<sequence>LLLLLSSAVNAKVMEFHDTPLSCRSLQCPGESSCMEMPEGAFCWPVFTEQTQVQASQDSFPPDIELPLDRPPKPTCSSINCAPDEQCVNTFDGPTCRRVVFDLSTKFITTTPRPWSPEPVESPRSITVFAEREPSAIFETQSADSASFRSHPKDLHLTESKAVENAEMPPTSFRRPSAPKSCDTVKCPPGERCEMRDVKCLTGSCPRVPFCI</sequence>
<proteinExistence type="predicted"/>
<evidence type="ECO:0000313" key="1">
    <source>
        <dbReference type="EMBL" id="GMT10189.1"/>
    </source>
</evidence>
<accession>A0AAV5USX1</accession>
<evidence type="ECO:0000313" key="2">
    <source>
        <dbReference type="Proteomes" id="UP001432322"/>
    </source>
</evidence>
<gene>
    <name evidence="1" type="ORF">PFISCL1PPCAC_1486</name>
</gene>
<keyword evidence="2" id="KW-1185">Reference proteome</keyword>
<organism evidence="1 2">
    <name type="scientific">Pristionchus fissidentatus</name>
    <dbReference type="NCBI Taxonomy" id="1538716"/>
    <lineage>
        <taxon>Eukaryota</taxon>
        <taxon>Metazoa</taxon>
        <taxon>Ecdysozoa</taxon>
        <taxon>Nematoda</taxon>
        <taxon>Chromadorea</taxon>
        <taxon>Rhabditida</taxon>
        <taxon>Rhabditina</taxon>
        <taxon>Diplogasteromorpha</taxon>
        <taxon>Diplogasteroidea</taxon>
        <taxon>Neodiplogasteridae</taxon>
        <taxon>Pristionchus</taxon>
    </lineage>
</organism>
<reference evidence="1" key="1">
    <citation type="submission" date="2023-10" db="EMBL/GenBank/DDBJ databases">
        <title>Genome assembly of Pristionchus species.</title>
        <authorList>
            <person name="Yoshida K."/>
            <person name="Sommer R.J."/>
        </authorList>
    </citation>
    <scope>NUCLEOTIDE SEQUENCE</scope>
    <source>
        <strain evidence="1">RS5133</strain>
    </source>
</reference>
<protein>
    <submittedName>
        <fullName evidence="1">Uncharacterized protein</fullName>
    </submittedName>
</protein>
<comment type="caution">
    <text evidence="1">The sequence shown here is derived from an EMBL/GenBank/DDBJ whole genome shotgun (WGS) entry which is preliminary data.</text>
</comment>
<name>A0AAV5USX1_9BILA</name>